<feature type="transmembrane region" description="Helical" evidence="8">
    <location>
        <begin position="342"/>
        <end position="362"/>
    </location>
</feature>
<dbReference type="InterPro" id="IPR020846">
    <property type="entry name" value="MFS_dom"/>
</dbReference>
<feature type="transmembrane region" description="Helical" evidence="8">
    <location>
        <begin position="250"/>
        <end position="269"/>
    </location>
</feature>
<feature type="transmembrane region" description="Helical" evidence="8">
    <location>
        <begin position="134"/>
        <end position="156"/>
    </location>
</feature>
<evidence type="ECO:0000259" key="9">
    <source>
        <dbReference type="PROSITE" id="PS50850"/>
    </source>
</evidence>
<evidence type="ECO:0000256" key="1">
    <source>
        <dbReference type="ARBA" id="ARBA00004651"/>
    </source>
</evidence>
<dbReference type="InterPro" id="IPR004812">
    <property type="entry name" value="Efflux_drug-R_Bcr/CmlA"/>
</dbReference>
<feature type="transmembrane region" description="Helical" evidence="8">
    <location>
        <begin position="309"/>
        <end position="330"/>
    </location>
</feature>
<evidence type="ECO:0000256" key="4">
    <source>
        <dbReference type="ARBA" id="ARBA00022475"/>
    </source>
</evidence>
<dbReference type="Gene3D" id="1.20.1720.10">
    <property type="entry name" value="Multidrug resistance protein D"/>
    <property type="match status" value="1"/>
</dbReference>
<comment type="similarity">
    <text evidence="2 8">Belongs to the major facilitator superfamily. Bcr/CmlA family.</text>
</comment>
<dbReference type="PROSITE" id="PS50850">
    <property type="entry name" value="MFS"/>
    <property type="match status" value="1"/>
</dbReference>
<proteinExistence type="inferred from homology"/>
<keyword evidence="5 8" id="KW-0812">Transmembrane</keyword>
<evidence type="ECO:0000313" key="11">
    <source>
        <dbReference type="Proteomes" id="UP000078356"/>
    </source>
</evidence>
<evidence type="ECO:0000256" key="7">
    <source>
        <dbReference type="ARBA" id="ARBA00023136"/>
    </source>
</evidence>
<dbReference type="InterPro" id="IPR036259">
    <property type="entry name" value="MFS_trans_sf"/>
</dbReference>
<evidence type="ECO:0000256" key="5">
    <source>
        <dbReference type="ARBA" id="ARBA00022692"/>
    </source>
</evidence>
<dbReference type="AlphaFoldDB" id="A0A178LC84"/>
<keyword evidence="8" id="KW-0997">Cell inner membrane</keyword>
<comment type="subcellular location">
    <subcellularLocation>
        <location evidence="8">Cell inner membrane</location>
        <topology evidence="8">Multi-pass membrane protein</topology>
    </subcellularLocation>
    <subcellularLocation>
        <location evidence="1">Cell membrane</location>
        <topology evidence="1">Multi-pass membrane protein</topology>
    </subcellularLocation>
</comment>
<feature type="transmembrane region" description="Helical" evidence="8">
    <location>
        <begin position="162"/>
        <end position="184"/>
    </location>
</feature>
<evidence type="ECO:0000256" key="6">
    <source>
        <dbReference type="ARBA" id="ARBA00022989"/>
    </source>
</evidence>
<feature type="transmembrane region" description="Helical" evidence="8">
    <location>
        <begin position="46"/>
        <end position="64"/>
    </location>
</feature>
<keyword evidence="7 8" id="KW-0472">Membrane</keyword>
<accession>A0A178LC84</accession>
<feature type="transmembrane region" description="Helical" evidence="8">
    <location>
        <begin position="214"/>
        <end position="238"/>
    </location>
</feature>
<evidence type="ECO:0000256" key="3">
    <source>
        <dbReference type="ARBA" id="ARBA00022448"/>
    </source>
</evidence>
<protein>
    <recommendedName>
        <fullName evidence="8">Bcr/CflA family efflux transporter</fullName>
    </recommendedName>
</protein>
<dbReference type="SUPFAM" id="SSF103473">
    <property type="entry name" value="MFS general substrate transporter"/>
    <property type="match status" value="1"/>
</dbReference>
<comment type="caution">
    <text evidence="8">Lacks conserved residue(s) required for the propagation of feature annotation.</text>
</comment>
<reference evidence="10 11" key="1">
    <citation type="submission" date="2016-04" db="EMBL/GenBank/DDBJ databases">
        <title>Draft Genome Sequences of Staphylococcus capitis Strain H36, S. capitis Strain H65, S. cohnii Strain H62, S. hominis Strain H69, Mycobacterium iranicum Strain H39, Plantibacter sp. Strain H53, Pseudomonas oryzihabitans Strain H72, and Microbacterium sp. Strain H83, isolated from residential settings.</title>
        <authorList>
            <person name="Lymperopoulou D."/>
            <person name="Adams R.I."/>
            <person name="Lindow S."/>
            <person name="Coil D.A."/>
            <person name="Jospin G."/>
            <person name="Eisen J.A."/>
        </authorList>
    </citation>
    <scope>NUCLEOTIDE SEQUENCE [LARGE SCALE GENOMIC DNA]</scope>
    <source>
        <strain evidence="10 11">H72</strain>
    </source>
</reference>
<keyword evidence="6 8" id="KW-1133">Transmembrane helix</keyword>
<dbReference type="GO" id="GO:0042910">
    <property type="term" value="F:xenobiotic transmembrane transporter activity"/>
    <property type="evidence" value="ECO:0007669"/>
    <property type="project" value="InterPro"/>
</dbReference>
<feature type="transmembrane region" description="Helical" evidence="8">
    <location>
        <begin position="281"/>
        <end position="303"/>
    </location>
</feature>
<keyword evidence="4" id="KW-1003">Cell membrane</keyword>
<dbReference type="CDD" id="cd17320">
    <property type="entry name" value="MFS_MdfA_MDR_like"/>
    <property type="match status" value="1"/>
</dbReference>
<gene>
    <name evidence="10" type="ORF">A4V15_22480</name>
</gene>
<dbReference type="EMBL" id="LWCR01000032">
    <property type="protein sequence ID" value="OAN26795.1"/>
    <property type="molecule type" value="Genomic_DNA"/>
</dbReference>
<keyword evidence="3 8" id="KW-0813">Transport</keyword>
<feature type="transmembrane region" description="Helical" evidence="8">
    <location>
        <begin position="76"/>
        <end position="93"/>
    </location>
</feature>
<dbReference type="InterPro" id="IPR011701">
    <property type="entry name" value="MFS"/>
</dbReference>
<dbReference type="Pfam" id="PF07690">
    <property type="entry name" value="MFS_1"/>
    <property type="match status" value="1"/>
</dbReference>
<organism evidence="10 11">
    <name type="scientific">Pseudomonas oryzihabitans</name>
    <dbReference type="NCBI Taxonomy" id="47885"/>
    <lineage>
        <taxon>Bacteria</taxon>
        <taxon>Pseudomonadati</taxon>
        <taxon>Pseudomonadota</taxon>
        <taxon>Gammaproteobacteria</taxon>
        <taxon>Pseudomonadales</taxon>
        <taxon>Pseudomonadaceae</taxon>
        <taxon>Pseudomonas</taxon>
    </lineage>
</organism>
<dbReference type="GO" id="GO:0005886">
    <property type="term" value="C:plasma membrane"/>
    <property type="evidence" value="ECO:0007669"/>
    <property type="project" value="UniProtKB-SubCell"/>
</dbReference>
<sequence>MPPSSTGFRFAASLALVAILGPSGIDMYLASLPHMAQDLGAPYTQIQLTLTVFLLAMGAGQLLFGPVIDAYGRRRPLLAGLLVFILASLWAGSSHSIGMLLAARLLQGLAAALTLVVAISTVRDVAEGTRAAQLFALLMTIEGLAPVMAPAVGGLVDAQFGWRAVMLLLAGLGLIAWLNTLFNLPETLPVAKRLPLTPPSVMCGYLRILNDRAFLVPALALAAAFFFLFAYIGGAALVYQKQYGLMPADFGLVFGATGIAVLVGAVFCGRTVEKVGVARMAVIGVTMMVVGASVSAAGAIAGLGLLPVAAGMFIALFGLGIAESTLMSLAMASQKEALGSTAALLGGLQLSIGALATPVAGYLAEQGASEWCIFLACFSLVVLLLARASARRAPTDGIALASH</sequence>
<evidence type="ECO:0000256" key="2">
    <source>
        <dbReference type="ARBA" id="ARBA00006236"/>
    </source>
</evidence>
<evidence type="ECO:0000256" key="8">
    <source>
        <dbReference type="RuleBase" id="RU365088"/>
    </source>
</evidence>
<dbReference type="OrthoDB" id="9814303at2"/>
<feature type="transmembrane region" description="Helical" evidence="8">
    <location>
        <begin position="99"/>
        <end position="122"/>
    </location>
</feature>
<dbReference type="NCBIfam" id="TIGR00710">
    <property type="entry name" value="efflux_Bcr_CflA"/>
    <property type="match status" value="1"/>
</dbReference>
<feature type="transmembrane region" description="Helical" evidence="8">
    <location>
        <begin position="368"/>
        <end position="386"/>
    </location>
</feature>
<dbReference type="PANTHER" id="PTHR23502">
    <property type="entry name" value="MAJOR FACILITATOR SUPERFAMILY"/>
    <property type="match status" value="1"/>
</dbReference>
<dbReference type="GO" id="GO:1990961">
    <property type="term" value="P:xenobiotic detoxification by transmembrane export across the plasma membrane"/>
    <property type="evidence" value="ECO:0007669"/>
    <property type="project" value="InterPro"/>
</dbReference>
<dbReference type="Proteomes" id="UP000078356">
    <property type="component" value="Unassembled WGS sequence"/>
</dbReference>
<evidence type="ECO:0000313" key="10">
    <source>
        <dbReference type="EMBL" id="OAN26795.1"/>
    </source>
</evidence>
<dbReference type="PANTHER" id="PTHR23502:SF132">
    <property type="entry name" value="POLYAMINE TRANSPORTER 2-RELATED"/>
    <property type="match status" value="1"/>
</dbReference>
<feature type="domain" description="Major facilitator superfamily (MFS) profile" evidence="9">
    <location>
        <begin position="10"/>
        <end position="394"/>
    </location>
</feature>
<name>A0A178LC84_9PSED</name>
<comment type="caution">
    <text evidence="10">The sequence shown here is derived from an EMBL/GenBank/DDBJ whole genome shotgun (WGS) entry which is preliminary data.</text>
</comment>